<reference evidence="3 4" key="1">
    <citation type="journal article" date="2015" name="PLoS ONE">
        <title>Genome Sequence of Bacillus endophyticus and Analysis of Its Companion Mechanism in the Ketogulonigenium vulgare-Bacillus Strain Consortium.</title>
        <authorList>
            <person name="Jia N."/>
            <person name="Du J."/>
            <person name="Ding M.Z."/>
            <person name="Gao F."/>
            <person name="Yuan Y.J."/>
        </authorList>
    </citation>
    <scope>NUCLEOTIDE SEQUENCE [LARGE SCALE GENOMIC DNA]</scope>
    <source>
        <strain evidence="3 4">Hbe603</strain>
    </source>
</reference>
<dbReference type="GeneID" id="93701274"/>
<accession>A0A0H4KW16</accession>
<evidence type="ECO:0000313" key="3">
    <source>
        <dbReference type="EMBL" id="AKO92513.1"/>
    </source>
</evidence>
<name>A0A1X7E6E9_9BACI</name>
<protein>
    <submittedName>
        <fullName evidence="3">Penicillin-binding protein</fullName>
    </submittedName>
</protein>
<dbReference type="Pfam" id="PF00144">
    <property type="entry name" value="Beta-lactamase"/>
    <property type="match status" value="1"/>
</dbReference>
<keyword evidence="2" id="KW-0472">Membrane</keyword>
<keyword evidence="4" id="KW-1185">Reference proteome</keyword>
<evidence type="ECO:0000256" key="2">
    <source>
        <dbReference type="ARBA" id="ARBA00023136"/>
    </source>
</evidence>
<dbReference type="PANTHER" id="PTHR46825">
    <property type="entry name" value="D-ALANYL-D-ALANINE-CARBOXYPEPTIDASE/ENDOPEPTIDASE AMPH"/>
    <property type="match status" value="1"/>
</dbReference>
<organism evidence="3 4">
    <name type="scientific">Priestia filamentosa</name>
    <dbReference type="NCBI Taxonomy" id="1402861"/>
    <lineage>
        <taxon>Bacteria</taxon>
        <taxon>Bacillati</taxon>
        <taxon>Bacillota</taxon>
        <taxon>Bacilli</taxon>
        <taxon>Bacillales</taxon>
        <taxon>Bacillaceae</taxon>
        <taxon>Priestia</taxon>
    </lineage>
</organism>
<dbReference type="KEGG" id="beo:BEH_10680"/>
<dbReference type="GO" id="GO:0016020">
    <property type="term" value="C:membrane"/>
    <property type="evidence" value="ECO:0007669"/>
    <property type="project" value="UniProtKB-SubCell"/>
</dbReference>
<accession>A0A1X7E6E9</accession>
<dbReference type="SUPFAM" id="SSF56601">
    <property type="entry name" value="beta-lactamase/transpeptidase-like"/>
    <property type="match status" value="1"/>
</dbReference>
<dbReference type="RefSeq" id="WP_040057781.1">
    <property type="nucleotide sequence ID" value="NZ_CP011974.1"/>
</dbReference>
<dbReference type="InterPro" id="IPR050491">
    <property type="entry name" value="AmpC-like"/>
</dbReference>
<gene>
    <name evidence="3" type="ORF">BEH_10680</name>
</gene>
<evidence type="ECO:0000256" key="1">
    <source>
        <dbReference type="ARBA" id="ARBA00004370"/>
    </source>
</evidence>
<comment type="subcellular location">
    <subcellularLocation>
        <location evidence="1">Membrane</location>
    </subcellularLocation>
</comment>
<proteinExistence type="predicted"/>
<sequence length="352" mass="39542">MKISNYIKGVILENSEEHPFSGSVLIENKHDVLLKEGFGYANRNEKLAINPSTIFAMASGCKIFTSIAISRLVEDGKLTFDTYLKDCLDIEFPNFSPDITIHHLLTHTSGIPDYFDEEVMEDFEELWREIPMYSITSPNAFLPMFQNHKMKFEPGTKFSYSNSGFIVLGLLVEKLAGVSFSEYIKNNIFKVCGMTNSGYYRMDQLPPNTALGYIDDKENGSWRTNIYSVPVVGGPDGGAFTTVEDLSVFWKALMGGELLSPDYLNTLLTTHVKSNDSTSYGYGVWIMTEKDEILKYAILGFDPGVRMHSSVNIKSNVQTHILSNIEQSVYPIVSLVDELFNDNSTHDIDTDS</sequence>
<dbReference type="InterPro" id="IPR012338">
    <property type="entry name" value="Beta-lactam/transpept-like"/>
</dbReference>
<dbReference type="OrthoDB" id="9803467at2"/>
<dbReference type="Gene3D" id="3.40.710.10">
    <property type="entry name" value="DD-peptidase/beta-lactamase superfamily"/>
    <property type="match status" value="1"/>
</dbReference>
<dbReference type="InterPro" id="IPR001466">
    <property type="entry name" value="Beta-lactam-related"/>
</dbReference>
<reference evidence="4" key="2">
    <citation type="submission" date="2015-06" db="EMBL/GenBank/DDBJ databases">
        <title>Genome Sequence of Bacillus endophyticus and Analysis of its Companion Mechanism in the Ketogulonigenium vulgare-Bacillus strain Consortium.</title>
        <authorList>
            <person name="Jia N."/>
            <person name="Du J."/>
            <person name="Ding M.-Z."/>
            <person name="Gao F."/>
            <person name="Yuan Y.-J."/>
        </authorList>
    </citation>
    <scope>NUCLEOTIDE SEQUENCE [LARGE SCALE GENOMIC DNA]</scope>
    <source>
        <strain evidence="4">Hbe603</strain>
    </source>
</reference>
<dbReference type="EMBL" id="CP011974">
    <property type="protein sequence ID" value="AKO92513.1"/>
    <property type="molecule type" value="Genomic_DNA"/>
</dbReference>
<evidence type="ECO:0000313" key="4">
    <source>
        <dbReference type="Proteomes" id="UP000036202"/>
    </source>
</evidence>
<dbReference type="PATRIC" id="fig|135735.6.peg.2224"/>
<dbReference type="AlphaFoldDB" id="A0A1X7E6E9"/>
<dbReference type="Proteomes" id="UP000036202">
    <property type="component" value="Chromosome"/>
</dbReference>
<dbReference type="PANTHER" id="PTHR46825:SF11">
    <property type="entry name" value="PENICILLIN-BINDING PROTEIN 4"/>
    <property type="match status" value="1"/>
</dbReference>